<feature type="coiled-coil region" evidence="1">
    <location>
        <begin position="125"/>
        <end position="187"/>
    </location>
</feature>
<organism evidence="3 4">
    <name type="scientific">Endocarpon pusillum (strain Z07020 / HMAS-L-300199)</name>
    <name type="common">Lichen-forming fungus</name>
    <dbReference type="NCBI Taxonomy" id="1263415"/>
    <lineage>
        <taxon>Eukaryota</taxon>
        <taxon>Fungi</taxon>
        <taxon>Dikarya</taxon>
        <taxon>Ascomycota</taxon>
        <taxon>Pezizomycotina</taxon>
        <taxon>Eurotiomycetes</taxon>
        <taxon>Chaetothyriomycetidae</taxon>
        <taxon>Verrucariales</taxon>
        <taxon>Verrucariaceae</taxon>
        <taxon>Endocarpon</taxon>
    </lineage>
</organism>
<name>U1GAH7_ENDPU</name>
<evidence type="ECO:0000256" key="1">
    <source>
        <dbReference type="SAM" id="Coils"/>
    </source>
</evidence>
<reference evidence="4" key="1">
    <citation type="journal article" date="2014" name="BMC Genomics">
        <title>Genome characteristics reveal the impact of lichenization on lichen-forming fungus Endocarpon pusillum Hedwig (Verrucariales, Ascomycota).</title>
        <authorList>
            <person name="Wang Y.-Y."/>
            <person name="Liu B."/>
            <person name="Zhang X.-Y."/>
            <person name="Zhou Q.-M."/>
            <person name="Zhang T."/>
            <person name="Li H."/>
            <person name="Yu Y.-F."/>
            <person name="Zhang X.-L."/>
            <person name="Hao X.-Y."/>
            <person name="Wang M."/>
            <person name="Wang L."/>
            <person name="Wei J.-C."/>
        </authorList>
    </citation>
    <scope>NUCLEOTIDE SEQUENCE [LARGE SCALE GENOMIC DNA]</scope>
    <source>
        <strain evidence="4">Z07020 / HMAS-L-300199</strain>
    </source>
</reference>
<gene>
    <name evidence="3" type="ORF">EPUS_05732</name>
</gene>
<evidence type="ECO:0000313" key="3">
    <source>
        <dbReference type="EMBL" id="ERF68671.1"/>
    </source>
</evidence>
<feature type="region of interest" description="Disordered" evidence="2">
    <location>
        <begin position="90"/>
        <end position="117"/>
    </location>
</feature>
<accession>U1GAH7</accession>
<keyword evidence="4" id="KW-1185">Reference proteome</keyword>
<keyword evidence="1" id="KW-0175">Coiled coil</keyword>
<dbReference type="eggNOG" id="ENOG502SRF5">
    <property type="taxonomic scope" value="Eukaryota"/>
</dbReference>
<dbReference type="OrthoDB" id="5428321at2759"/>
<dbReference type="OMA" id="LCECIDN"/>
<evidence type="ECO:0000256" key="2">
    <source>
        <dbReference type="SAM" id="MobiDB-lite"/>
    </source>
</evidence>
<protein>
    <submittedName>
        <fullName evidence="3">Uncharacterized protein</fullName>
    </submittedName>
</protein>
<sequence>MNQPRKSNDERALWRAKCREKLSAHLKVKLGLTIPGEDVRLITGRDDPYRWSGLPGTEHLFTKQLSKHCLRSYIEIYHWVGNSFEALPNDTVEGEEHPSGASLKRAVPPADRDQSVKKPRLLTQSESFSSRIRRLEEENHTMKRQLERMTETTSTAAKAQNTLEMSLSAAQTTISQLEEEVSTQREKTRKSQALIIHYQSKAQGLGKCIADVVTAIRRVEKQEREALTPPPVIAR</sequence>
<dbReference type="EMBL" id="KE721500">
    <property type="protein sequence ID" value="ERF68671.1"/>
    <property type="molecule type" value="Genomic_DNA"/>
</dbReference>
<dbReference type="GeneID" id="19240680"/>
<proteinExistence type="predicted"/>
<dbReference type="HOGENOM" id="CLU_089032_1_1_1"/>
<dbReference type="AlphaFoldDB" id="U1GAH7"/>
<evidence type="ECO:0000313" key="4">
    <source>
        <dbReference type="Proteomes" id="UP000019373"/>
    </source>
</evidence>
<dbReference type="RefSeq" id="XP_007805655.1">
    <property type="nucleotide sequence ID" value="XM_007807464.1"/>
</dbReference>
<dbReference type="Proteomes" id="UP000019373">
    <property type="component" value="Unassembled WGS sequence"/>
</dbReference>